<organism evidence="1 2">
    <name type="scientific">Alkalihalophilus marmarensis DSM 21297</name>
    <dbReference type="NCBI Taxonomy" id="1188261"/>
    <lineage>
        <taxon>Bacteria</taxon>
        <taxon>Bacillati</taxon>
        <taxon>Bacillota</taxon>
        <taxon>Bacilli</taxon>
        <taxon>Bacillales</taxon>
        <taxon>Bacillaceae</taxon>
        <taxon>Alkalihalophilus</taxon>
    </lineage>
</organism>
<evidence type="ECO:0000313" key="1">
    <source>
        <dbReference type="EMBL" id="ERN54408.1"/>
    </source>
</evidence>
<dbReference type="PATRIC" id="fig|1188261.3.peg.1051"/>
<dbReference type="AlphaFoldDB" id="U6SS31"/>
<gene>
    <name evidence="1" type="ORF">A33I_08285</name>
</gene>
<evidence type="ECO:0000313" key="2">
    <source>
        <dbReference type="Proteomes" id="UP000017170"/>
    </source>
</evidence>
<reference evidence="1 2" key="1">
    <citation type="journal article" date="2013" name="Genome Announc.">
        <title>Genome Sequence of the Extreme Obligate Alkaliphile Bacillus marmarensis Strain DSM 21297.</title>
        <authorList>
            <person name="Wernick D.G."/>
            <person name="Choi K.Y."/>
            <person name="Tat C.A."/>
            <person name="Lafontaine Rivera J.G."/>
            <person name="Liao J.C."/>
        </authorList>
    </citation>
    <scope>NUCLEOTIDE SEQUENCE [LARGE SCALE GENOMIC DNA]</scope>
    <source>
        <strain evidence="1 2">DSM 21297</strain>
    </source>
</reference>
<accession>U6SS31</accession>
<proteinExistence type="predicted"/>
<comment type="caution">
    <text evidence="1">The sequence shown here is derived from an EMBL/GenBank/DDBJ whole genome shotgun (WGS) entry which is preliminary data.</text>
</comment>
<dbReference type="Proteomes" id="UP000017170">
    <property type="component" value="Unassembled WGS sequence"/>
</dbReference>
<sequence>MNDHDLIREILSGDEEAVNELHNRYVDRLFHFTEWRFSEEGVSENSFYAFGKLEADFPFQRSMQTMFGAFDIDLSYYEDLGGGTPYHYGYYSGMEEAFIDGYITLLETPDGWYYKHSHADRQDYNGIHYSQKLQMFLEFMEWHD</sequence>
<name>U6SS31_9BACI</name>
<protein>
    <submittedName>
        <fullName evidence="1">Uncharacterized protein</fullName>
    </submittedName>
</protein>
<dbReference type="RefSeq" id="WP_022627376.1">
    <property type="nucleotide sequence ID" value="NZ_ATAE01000008.1"/>
</dbReference>
<keyword evidence="2" id="KW-1185">Reference proteome</keyword>
<dbReference type="EMBL" id="ATAE01000008">
    <property type="protein sequence ID" value="ERN54408.1"/>
    <property type="molecule type" value="Genomic_DNA"/>
</dbReference>